<keyword evidence="10" id="KW-1185">Reference proteome</keyword>
<evidence type="ECO:0000313" key="10">
    <source>
        <dbReference type="Proteomes" id="UP000559010"/>
    </source>
</evidence>
<dbReference type="GO" id="GO:0006355">
    <property type="term" value="P:regulation of DNA-templated transcription"/>
    <property type="evidence" value="ECO:0007669"/>
    <property type="project" value="UniProtKB-UniRule"/>
</dbReference>
<keyword evidence="3 6" id="KW-0805">Transcription regulation</keyword>
<dbReference type="RefSeq" id="WP_169679140.1">
    <property type="nucleotide sequence ID" value="NZ_JABBNU010000003.1"/>
</dbReference>
<evidence type="ECO:0000256" key="1">
    <source>
        <dbReference type="ARBA" id="ARBA00008724"/>
    </source>
</evidence>
<feature type="domain" description="TACO1/YebC-like N-terminal" evidence="8">
    <location>
        <begin position="5"/>
        <end position="76"/>
    </location>
</feature>
<dbReference type="SUPFAM" id="SSF75625">
    <property type="entry name" value="YebC-like"/>
    <property type="match status" value="1"/>
</dbReference>
<dbReference type="FunFam" id="1.10.10.200:FF:000002">
    <property type="entry name" value="Probable transcriptional regulatory protein CLM62_37755"/>
    <property type="match status" value="1"/>
</dbReference>
<dbReference type="Gene3D" id="1.10.10.200">
    <property type="match status" value="1"/>
</dbReference>
<evidence type="ECO:0000256" key="6">
    <source>
        <dbReference type="HAMAP-Rule" id="MF_00693"/>
    </source>
</evidence>
<dbReference type="PANTHER" id="PTHR12532">
    <property type="entry name" value="TRANSLATIONAL ACTIVATOR OF CYTOCHROME C OXIDASE 1"/>
    <property type="match status" value="1"/>
</dbReference>
<sequence length="248" mass="27698">MAGHSKWANIKRRKGAQDAKRGKIFTKLIKEIHVAVKEGGGPDQDANPRLRLAIQNAKGVNMPKDNIERAIKKASGADATEYTTHTYEGYGPHGIAVFVETMTDNLNRTVAAVRAAFTKYGGSLGTNGSLDFIFDRKGVFTFKKPEGMEREEFELEVIDAGAEEVEENDGFITIYTAMEDFGSMQSKLEELNIETETSELQRIPKTTTSLGDEDLQSVWKLIEALEDDDDVQKVYHNLDINESQYELI</sequence>
<dbReference type="InterPro" id="IPR026564">
    <property type="entry name" value="Transcrip_reg_TACO1-like_dom3"/>
</dbReference>
<keyword evidence="2 6" id="KW-0963">Cytoplasm</keyword>
<feature type="domain" description="TACO1/YebC-like second and third" evidence="7">
    <location>
        <begin position="82"/>
        <end position="238"/>
    </location>
</feature>
<comment type="subcellular location">
    <subcellularLocation>
        <location evidence="6">Cytoplasm</location>
    </subcellularLocation>
</comment>
<name>A0A848J4C6_9BACT</name>
<evidence type="ECO:0000256" key="5">
    <source>
        <dbReference type="ARBA" id="ARBA00023163"/>
    </source>
</evidence>
<dbReference type="HAMAP" id="MF_00693">
    <property type="entry name" value="Transcrip_reg_TACO1"/>
    <property type="match status" value="1"/>
</dbReference>
<dbReference type="EMBL" id="JABBNU010000003">
    <property type="protein sequence ID" value="NMM48022.1"/>
    <property type="molecule type" value="Genomic_DNA"/>
</dbReference>
<comment type="caution">
    <text evidence="9">The sequence shown here is derived from an EMBL/GenBank/DDBJ whole genome shotgun (WGS) entry which is preliminary data.</text>
</comment>
<dbReference type="Proteomes" id="UP000559010">
    <property type="component" value="Unassembled WGS sequence"/>
</dbReference>
<evidence type="ECO:0000313" key="9">
    <source>
        <dbReference type="EMBL" id="NMM48022.1"/>
    </source>
</evidence>
<accession>A0A848J4C6</accession>
<evidence type="ECO:0000256" key="3">
    <source>
        <dbReference type="ARBA" id="ARBA00023015"/>
    </source>
</evidence>
<dbReference type="InterPro" id="IPR049083">
    <property type="entry name" value="TACO1_YebC_N"/>
</dbReference>
<comment type="similarity">
    <text evidence="1 6">Belongs to the TACO1 family.</text>
</comment>
<dbReference type="Gene3D" id="3.30.70.980">
    <property type="match status" value="2"/>
</dbReference>
<protein>
    <recommendedName>
        <fullName evidence="6">Probable transcriptional regulatory protein HH304_06400</fullName>
    </recommendedName>
</protein>
<dbReference type="NCBIfam" id="NF009044">
    <property type="entry name" value="PRK12378.1"/>
    <property type="match status" value="1"/>
</dbReference>
<dbReference type="AlphaFoldDB" id="A0A848J4C6"/>
<evidence type="ECO:0000256" key="2">
    <source>
        <dbReference type="ARBA" id="ARBA00022490"/>
    </source>
</evidence>
<proteinExistence type="inferred from homology"/>
<dbReference type="InterPro" id="IPR029072">
    <property type="entry name" value="YebC-like"/>
</dbReference>
<evidence type="ECO:0000259" key="8">
    <source>
        <dbReference type="Pfam" id="PF20772"/>
    </source>
</evidence>
<reference evidence="9 10" key="1">
    <citation type="submission" date="2020-04" db="EMBL/GenBank/DDBJ databases">
        <title>Flammeovirgaceae bacterium KN852 isolated from deep sea.</title>
        <authorList>
            <person name="Zhang D.-C."/>
        </authorList>
    </citation>
    <scope>NUCLEOTIDE SEQUENCE [LARGE SCALE GENOMIC DNA]</scope>
    <source>
        <strain evidence="9 10">KN852</strain>
    </source>
</reference>
<dbReference type="PANTHER" id="PTHR12532:SF6">
    <property type="entry name" value="TRANSCRIPTIONAL REGULATORY PROTEIN YEBC-RELATED"/>
    <property type="match status" value="1"/>
</dbReference>
<dbReference type="InterPro" id="IPR048300">
    <property type="entry name" value="TACO1_YebC-like_2nd/3rd_dom"/>
</dbReference>
<dbReference type="Pfam" id="PF20772">
    <property type="entry name" value="TACO1_YebC_N"/>
    <property type="match status" value="1"/>
</dbReference>
<dbReference type="GO" id="GO:0005829">
    <property type="term" value="C:cytosol"/>
    <property type="evidence" value="ECO:0007669"/>
    <property type="project" value="TreeGrafter"/>
</dbReference>
<dbReference type="NCBIfam" id="NF001030">
    <property type="entry name" value="PRK00110.1"/>
    <property type="match status" value="1"/>
</dbReference>
<gene>
    <name evidence="9" type="ORF">HH304_06400</name>
</gene>
<keyword evidence="5 6" id="KW-0804">Transcription</keyword>
<dbReference type="NCBIfam" id="TIGR01033">
    <property type="entry name" value="YebC/PmpR family DNA-binding transcriptional regulator"/>
    <property type="match status" value="1"/>
</dbReference>
<dbReference type="InterPro" id="IPR017856">
    <property type="entry name" value="Integrase-like_N"/>
</dbReference>
<dbReference type="Pfam" id="PF01709">
    <property type="entry name" value="Transcrip_reg"/>
    <property type="match status" value="1"/>
</dbReference>
<dbReference type="InterPro" id="IPR002876">
    <property type="entry name" value="Transcrip_reg_TACO1-like"/>
</dbReference>
<evidence type="ECO:0000259" key="7">
    <source>
        <dbReference type="Pfam" id="PF01709"/>
    </source>
</evidence>
<keyword evidence="4 6" id="KW-0238">DNA-binding</keyword>
<dbReference type="GO" id="GO:0003677">
    <property type="term" value="F:DNA binding"/>
    <property type="evidence" value="ECO:0007669"/>
    <property type="project" value="UniProtKB-UniRule"/>
</dbReference>
<organism evidence="9 10">
    <name type="scientific">Marinigracilibium pacificum</name>
    <dbReference type="NCBI Taxonomy" id="2729599"/>
    <lineage>
        <taxon>Bacteria</taxon>
        <taxon>Pseudomonadati</taxon>
        <taxon>Bacteroidota</taxon>
        <taxon>Cytophagia</taxon>
        <taxon>Cytophagales</taxon>
        <taxon>Flammeovirgaceae</taxon>
        <taxon>Marinigracilibium</taxon>
    </lineage>
</organism>
<evidence type="ECO:0000256" key="4">
    <source>
        <dbReference type="ARBA" id="ARBA00023125"/>
    </source>
</evidence>